<reference evidence="1 2" key="1">
    <citation type="submission" date="2021-06" db="EMBL/GenBank/DDBJ databases">
        <title>Caerostris darwini draft genome.</title>
        <authorList>
            <person name="Kono N."/>
            <person name="Arakawa K."/>
        </authorList>
    </citation>
    <scope>NUCLEOTIDE SEQUENCE [LARGE SCALE GENOMIC DNA]</scope>
</reference>
<comment type="caution">
    <text evidence="1">The sequence shown here is derived from an EMBL/GenBank/DDBJ whole genome shotgun (WGS) entry which is preliminary data.</text>
</comment>
<protein>
    <submittedName>
        <fullName evidence="1">Uncharacterized protein</fullName>
    </submittedName>
</protein>
<organism evidence="1 2">
    <name type="scientific">Caerostris darwini</name>
    <dbReference type="NCBI Taxonomy" id="1538125"/>
    <lineage>
        <taxon>Eukaryota</taxon>
        <taxon>Metazoa</taxon>
        <taxon>Ecdysozoa</taxon>
        <taxon>Arthropoda</taxon>
        <taxon>Chelicerata</taxon>
        <taxon>Arachnida</taxon>
        <taxon>Araneae</taxon>
        <taxon>Araneomorphae</taxon>
        <taxon>Entelegynae</taxon>
        <taxon>Araneoidea</taxon>
        <taxon>Araneidae</taxon>
        <taxon>Caerostris</taxon>
    </lineage>
</organism>
<evidence type="ECO:0000313" key="1">
    <source>
        <dbReference type="EMBL" id="GIY78724.1"/>
    </source>
</evidence>
<evidence type="ECO:0000313" key="2">
    <source>
        <dbReference type="Proteomes" id="UP001054837"/>
    </source>
</evidence>
<dbReference type="AlphaFoldDB" id="A0AAV4WA77"/>
<name>A0AAV4WA77_9ARAC</name>
<proteinExistence type="predicted"/>
<accession>A0AAV4WA77</accession>
<keyword evidence="2" id="KW-1185">Reference proteome</keyword>
<dbReference type="Proteomes" id="UP001054837">
    <property type="component" value="Unassembled WGS sequence"/>
</dbReference>
<gene>
    <name evidence="1" type="ORF">CDAR_116821</name>
</gene>
<sequence length="89" mass="9816">MAKLDTNSSHQVLPNSNYKSPAVLAGELSDDHNATTPPSLTPHSVAAVYLRWASRSVAPLIESTDLVIHSPSRPFSKLWECTTREKFLK</sequence>
<dbReference type="EMBL" id="BPLQ01014270">
    <property type="protein sequence ID" value="GIY78724.1"/>
    <property type="molecule type" value="Genomic_DNA"/>
</dbReference>